<dbReference type="GO" id="GO:0051604">
    <property type="term" value="P:protein maturation"/>
    <property type="evidence" value="ECO:0007669"/>
    <property type="project" value="TreeGrafter"/>
</dbReference>
<comment type="similarity">
    <text evidence="1">Belongs to the HupF/HypC family.</text>
</comment>
<proteinExistence type="inferred from homology"/>
<dbReference type="GO" id="GO:1902670">
    <property type="term" value="F:carbon dioxide binding"/>
    <property type="evidence" value="ECO:0007669"/>
    <property type="project" value="TreeGrafter"/>
</dbReference>
<sequence>MCLAVPGRVISIEGDDPLTRQGRVDFGGVIKSVNLAYVPEVKPEDYILVHVGFAITVLDPREAERVFEYLETLQQ</sequence>
<dbReference type="Gene3D" id="2.30.30.140">
    <property type="match status" value="1"/>
</dbReference>
<dbReference type="PANTHER" id="PTHR35177:SF2">
    <property type="entry name" value="HYDROGENASE MATURATION FACTOR HYBG"/>
    <property type="match status" value="1"/>
</dbReference>
<gene>
    <name evidence="2" type="ORF">BKP64_00980</name>
</gene>
<dbReference type="STRING" id="1874317.BKP64_00980"/>
<evidence type="ECO:0000256" key="1">
    <source>
        <dbReference type="ARBA" id="ARBA00006018"/>
    </source>
</evidence>
<organism evidence="2 3">
    <name type="scientific">Marinobacter salinus</name>
    <dbReference type="NCBI Taxonomy" id="1874317"/>
    <lineage>
        <taxon>Bacteria</taxon>
        <taxon>Pseudomonadati</taxon>
        <taxon>Pseudomonadota</taxon>
        <taxon>Gammaproteobacteria</taxon>
        <taxon>Pseudomonadales</taxon>
        <taxon>Marinobacteraceae</taxon>
        <taxon>Marinobacter</taxon>
    </lineage>
</organism>
<keyword evidence="3" id="KW-1185">Reference proteome</keyword>
<reference evidence="2 3" key="1">
    <citation type="submission" date="2016-10" db="EMBL/GenBank/DDBJ databases">
        <title>Marinobacter salinus sp. nov., a moderately halophilic bacterium isolated from a tidal flat environment.</title>
        <authorList>
            <person name="Park S.-J."/>
        </authorList>
    </citation>
    <scope>NUCLEOTIDE SEQUENCE [LARGE SCALE GENOMIC DNA]</scope>
    <source>
        <strain evidence="2 3">Hb8</strain>
    </source>
</reference>
<dbReference type="Pfam" id="PF01455">
    <property type="entry name" value="HupF_HypC"/>
    <property type="match status" value="1"/>
</dbReference>
<dbReference type="RefSeq" id="WP_070964780.1">
    <property type="nucleotide sequence ID" value="NZ_CP017715.1"/>
</dbReference>
<dbReference type="Proteomes" id="UP000177445">
    <property type="component" value="Chromosome"/>
</dbReference>
<evidence type="ECO:0000313" key="2">
    <source>
        <dbReference type="EMBL" id="AOY86864.1"/>
    </source>
</evidence>
<dbReference type="PANTHER" id="PTHR35177">
    <property type="entry name" value="HYDROGENASE MATURATION FACTOR HYBG"/>
    <property type="match status" value="1"/>
</dbReference>
<name>A0A1D9GH52_9GAMM</name>
<accession>A0A1D9GH52</accession>
<dbReference type="AlphaFoldDB" id="A0A1D9GH52"/>
<evidence type="ECO:0000313" key="3">
    <source>
        <dbReference type="Proteomes" id="UP000177445"/>
    </source>
</evidence>
<dbReference type="InterPro" id="IPR019812">
    <property type="entry name" value="Hydgase_assmbl_chp_CS"/>
</dbReference>
<dbReference type="OrthoDB" id="9806017at2"/>
<protein>
    <submittedName>
        <fullName evidence="2">Hydrogenase assembly protein HupF</fullName>
    </submittedName>
</protein>
<dbReference type="PROSITE" id="PS01097">
    <property type="entry name" value="HUPF_HYPC"/>
    <property type="match status" value="1"/>
</dbReference>
<dbReference type="EMBL" id="CP017715">
    <property type="protein sequence ID" value="AOY86864.1"/>
    <property type="molecule type" value="Genomic_DNA"/>
</dbReference>
<dbReference type="KEGG" id="msq:BKP64_00980"/>
<dbReference type="PRINTS" id="PR00445">
    <property type="entry name" value="HUPFHYPC"/>
</dbReference>
<dbReference type="GO" id="GO:0005506">
    <property type="term" value="F:iron ion binding"/>
    <property type="evidence" value="ECO:0007669"/>
    <property type="project" value="TreeGrafter"/>
</dbReference>
<dbReference type="InterPro" id="IPR001109">
    <property type="entry name" value="Hydrogenase_HupF/HypC"/>
</dbReference>
<dbReference type="SUPFAM" id="SSF159127">
    <property type="entry name" value="HupF/HypC-like"/>
    <property type="match status" value="1"/>
</dbReference>
<dbReference type="NCBIfam" id="TIGR00074">
    <property type="entry name" value="hypC_hupF"/>
    <property type="match status" value="1"/>
</dbReference>